<dbReference type="PANTHER" id="PTHR22950:SF494">
    <property type="entry name" value="GH04538P"/>
    <property type="match status" value="1"/>
</dbReference>
<reference evidence="9" key="1">
    <citation type="submission" date="2025-08" db="UniProtKB">
        <authorList>
            <consortium name="RefSeq"/>
        </authorList>
    </citation>
    <scope>IDENTIFICATION</scope>
    <source>
        <tissue evidence="9">Total insect</tissue>
    </source>
</reference>
<dbReference type="GO" id="GO:0005774">
    <property type="term" value="C:vacuolar membrane"/>
    <property type="evidence" value="ECO:0007669"/>
    <property type="project" value="TreeGrafter"/>
</dbReference>
<dbReference type="KEGG" id="tpal:117651379"/>
<dbReference type="Pfam" id="PF01490">
    <property type="entry name" value="Aa_trans"/>
    <property type="match status" value="1"/>
</dbReference>
<dbReference type="RefSeq" id="XP_034251266.1">
    <property type="nucleotide sequence ID" value="XM_034395375.1"/>
</dbReference>
<comment type="subcellular location">
    <subcellularLocation>
        <location evidence="1">Membrane</location>
        <topology evidence="1">Multi-pass membrane protein</topology>
    </subcellularLocation>
</comment>
<sequence length="498" mass="53970">MEPGGASRVEITALGGQCPSEGWGEHAPTAPPARGHGTLNAGFVMDTVKFEPHRDAGQNGDACERNRISETNKDDYDPFSDREVSHQYSNMGAFFHLLKGGLGSGIMAMPMAFRHSGLILGVIGTAVTGFVCTHCMVILVRSAQTLYFRMRIPTLGMGETAECAFQSGPKLLRPYATAAKNFVKISLFLCYALSMSAYIIFIASSIHQLVKQYAGHDPVDTRVYIALLMVPLVPMCQLRLLKHLVPCSFIANSCIVAGLGITLYYIFHELPDPATSGRRYGVESFEGMPIFFSTALFAMEGIGSVMPIENTMREPRKMTGWTGVMTMAMSCIVVLFASIGFLGYLSFGDAISANIALSLPTEEYPAQAVKVLIGVAILFTVPVQFFVCAEILWDFVSPHVREDRRPAMERVMRAALIVSCMIVAVAVPNLELVISLIGAIFFSALGIFTPAVVETVVDWETSDRATRFGLAGKNGALVTISVFTAVSGVYASLYDALK</sequence>
<keyword evidence="3 6" id="KW-1133">Transmembrane helix</keyword>
<feature type="transmembrane region" description="Helical" evidence="6">
    <location>
        <begin position="92"/>
        <end position="113"/>
    </location>
</feature>
<feature type="domain" description="Amino acid transporter transmembrane" evidence="7">
    <location>
        <begin position="87"/>
        <end position="492"/>
    </location>
</feature>
<dbReference type="FunCoup" id="A0A6P9A3J1">
    <property type="interactions" value="11"/>
</dbReference>
<proteinExistence type="predicted"/>
<protein>
    <submittedName>
        <fullName evidence="9">Proton-coupled amino acid transporter-like protein pathetic isoform X1</fullName>
    </submittedName>
</protein>
<feature type="region of interest" description="Disordered" evidence="5">
    <location>
        <begin position="54"/>
        <end position="79"/>
    </location>
</feature>
<feature type="transmembrane region" description="Helical" evidence="6">
    <location>
        <begin position="287"/>
        <end position="308"/>
    </location>
</feature>
<feature type="transmembrane region" description="Helical" evidence="6">
    <location>
        <begin position="119"/>
        <end position="140"/>
    </location>
</feature>
<dbReference type="PANTHER" id="PTHR22950">
    <property type="entry name" value="AMINO ACID TRANSPORTER"/>
    <property type="match status" value="1"/>
</dbReference>
<accession>A0A6P9A3J1</accession>
<evidence type="ECO:0000256" key="3">
    <source>
        <dbReference type="ARBA" id="ARBA00022989"/>
    </source>
</evidence>
<organism evidence="9">
    <name type="scientific">Thrips palmi</name>
    <name type="common">Melon thrips</name>
    <dbReference type="NCBI Taxonomy" id="161013"/>
    <lineage>
        <taxon>Eukaryota</taxon>
        <taxon>Metazoa</taxon>
        <taxon>Ecdysozoa</taxon>
        <taxon>Arthropoda</taxon>
        <taxon>Hexapoda</taxon>
        <taxon>Insecta</taxon>
        <taxon>Pterygota</taxon>
        <taxon>Neoptera</taxon>
        <taxon>Paraneoptera</taxon>
        <taxon>Thysanoptera</taxon>
        <taxon>Terebrantia</taxon>
        <taxon>Thripoidea</taxon>
        <taxon>Thripidae</taxon>
        <taxon>Thrips</taxon>
    </lineage>
</organism>
<feature type="transmembrane region" description="Helical" evidence="6">
    <location>
        <begin position="223"/>
        <end position="241"/>
    </location>
</feature>
<dbReference type="InParanoid" id="A0A6P9A3J1"/>
<feature type="transmembrane region" description="Helical" evidence="6">
    <location>
        <begin position="474"/>
        <end position="493"/>
    </location>
</feature>
<evidence type="ECO:0000256" key="4">
    <source>
        <dbReference type="ARBA" id="ARBA00023136"/>
    </source>
</evidence>
<evidence type="ECO:0000313" key="9">
    <source>
        <dbReference type="RefSeq" id="XP_034251266.1"/>
    </source>
</evidence>
<evidence type="ECO:0000256" key="6">
    <source>
        <dbReference type="SAM" id="Phobius"/>
    </source>
</evidence>
<evidence type="ECO:0000256" key="1">
    <source>
        <dbReference type="ARBA" id="ARBA00004141"/>
    </source>
</evidence>
<feature type="transmembrane region" description="Helical" evidence="6">
    <location>
        <begin position="182"/>
        <end position="203"/>
    </location>
</feature>
<feature type="transmembrane region" description="Helical" evidence="6">
    <location>
        <begin position="367"/>
        <end position="389"/>
    </location>
</feature>
<keyword evidence="4 6" id="KW-0472">Membrane</keyword>
<name>A0A6P9A3J1_THRPL</name>
<evidence type="ECO:0000313" key="8">
    <source>
        <dbReference type="Proteomes" id="UP000515158"/>
    </source>
</evidence>
<dbReference type="Proteomes" id="UP000515158">
    <property type="component" value="Unplaced"/>
</dbReference>
<dbReference type="OrthoDB" id="1684102at2759"/>
<dbReference type="InterPro" id="IPR013057">
    <property type="entry name" value="AA_transpt_TM"/>
</dbReference>
<keyword evidence="2 6" id="KW-0812">Transmembrane</keyword>
<keyword evidence="8" id="KW-1185">Reference proteome</keyword>
<evidence type="ECO:0000256" key="5">
    <source>
        <dbReference type="SAM" id="MobiDB-lite"/>
    </source>
</evidence>
<feature type="transmembrane region" description="Helical" evidence="6">
    <location>
        <begin position="248"/>
        <end position="267"/>
    </location>
</feature>
<dbReference type="GO" id="GO:0015179">
    <property type="term" value="F:L-amino acid transmembrane transporter activity"/>
    <property type="evidence" value="ECO:0007669"/>
    <property type="project" value="TreeGrafter"/>
</dbReference>
<dbReference type="GeneID" id="117651379"/>
<evidence type="ECO:0000256" key="2">
    <source>
        <dbReference type="ARBA" id="ARBA00022692"/>
    </source>
</evidence>
<gene>
    <name evidence="9" type="primary">LOC117651379</name>
</gene>
<evidence type="ECO:0000259" key="7">
    <source>
        <dbReference type="Pfam" id="PF01490"/>
    </source>
</evidence>
<feature type="transmembrane region" description="Helical" evidence="6">
    <location>
        <begin position="433"/>
        <end position="453"/>
    </location>
</feature>
<feature type="transmembrane region" description="Helical" evidence="6">
    <location>
        <begin position="320"/>
        <end position="347"/>
    </location>
</feature>
<dbReference type="AlphaFoldDB" id="A0A6P9A3J1"/>